<protein>
    <submittedName>
        <fullName evidence="2">Uncharacterized protein</fullName>
    </submittedName>
</protein>
<evidence type="ECO:0000256" key="1">
    <source>
        <dbReference type="SAM" id="Phobius"/>
    </source>
</evidence>
<name>A0AAD9ITI6_9ANNE</name>
<reference evidence="2" key="1">
    <citation type="journal article" date="2023" name="Mol. Biol. Evol.">
        <title>Third-Generation Sequencing Reveals the Adaptive Role of the Epigenome in Three Deep-Sea Polychaetes.</title>
        <authorList>
            <person name="Perez M."/>
            <person name="Aroh O."/>
            <person name="Sun Y."/>
            <person name="Lan Y."/>
            <person name="Juniper S.K."/>
            <person name="Young C.R."/>
            <person name="Angers B."/>
            <person name="Qian P.Y."/>
        </authorList>
    </citation>
    <scope>NUCLEOTIDE SEQUENCE</scope>
    <source>
        <strain evidence="2">P08H-3</strain>
    </source>
</reference>
<dbReference type="EMBL" id="JAODUP010001278">
    <property type="protein sequence ID" value="KAK2140686.1"/>
    <property type="molecule type" value="Genomic_DNA"/>
</dbReference>
<comment type="caution">
    <text evidence="2">The sequence shown here is derived from an EMBL/GenBank/DDBJ whole genome shotgun (WGS) entry which is preliminary data.</text>
</comment>
<keyword evidence="1" id="KW-0472">Membrane</keyword>
<evidence type="ECO:0000313" key="3">
    <source>
        <dbReference type="Proteomes" id="UP001208570"/>
    </source>
</evidence>
<sequence>MKWKVAENDNKVRTEDGLILFTYIITTLATVVAIALNDQCLSNYCNTQNPQKAVRSFSTYQLKIITIVHRCPTKVDVQTKRCSSTSITIIVIHFFDLNPDKPDFVIVADAHDDDDDDDGTVAKIAG</sequence>
<accession>A0AAD9ITI6</accession>
<proteinExistence type="predicted"/>
<evidence type="ECO:0000313" key="2">
    <source>
        <dbReference type="EMBL" id="KAK2140686.1"/>
    </source>
</evidence>
<organism evidence="2 3">
    <name type="scientific">Paralvinella palmiformis</name>
    <dbReference type="NCBI Taxonomy" id="53620"/>
    <lineage>
        <taxon>Eukaryota</taxon>
        <taxon>Metazoa</taxon>
        <taxon>Spiralia</taxon>
        <taxon>Lophotrochozoa</taxon>
        <taxon>Annelida</taxon>
        <taxon>Polychaeta</taxon>
        <taxon>Sedentaria</taxon>
        <taxon>Canalipalpata</taxon>
        <taxon>Terebellida</taxon>
        <taxon>Terebelliformia</taxon>
        <taxon>Alvinellidae</taxon>
        <taxon>Paralvinella</taxon>
    </lineage>
</organism>
<feature type="transmembrane region" description="Helical" evidence="1">
    <location>
        <begin position="18"/>
        <end position="36"/>
    </location>
</feature>
<gene>
    <name evidence="2" type="ORF">LSH36_1279g00003</name>
</gene>
<dbReference type="Proteomes" id="UP001208570">
    <property type="component" value="Unassembled WGS sequence"/>
</dbReference>
<dbReference type="AlphaFoldDB" id="A0AAD9ITI6"/>
<keyword evidence="3" id="KW-1185">Reference proteome</keyword>
<keyword evidence="1" id="KW-0812">Transmembrane</keyword>
<keyword evidence="1" id="KW-1133">Transmembrane helix</keyword>